<evidence type="ECO:0000256" key="4">
    <source>
        <dbReference type="PROSITE-ProRule" id="PRU00228"/>
    </source>
</evidence>
<proteinExistence type="predicted"/>
<evidence type="ECO:0000313" key="7">
    <source>
        <dbReference type="Proteomes" id="UP000828390"/>
    </source>
</evidence>
<keyword evidence="2 4" id="KW-0863">Zinc-finger</keyword>
<evidence type="ECO:0000256" key="2">
    <source>
        <dbReference type="ARBA" id="ARBA00022771"/>
    </source>
</evidence>
<dbReference type="PANTHER" id="PTHR12268:SF27">
    <property type="entry name" value="DYSTROBREVIN, ISOFORM F"/>
    <property type="match status" value="1"/>
</dbReference>
<comment type="caution">
    <text evidence="6">The sequence shown here is derived from an EMBL/GenBank/DDBJ whole genome shotgun (WGS) entry which is preliminary data.</text>
</comment>
<dbReference type="PANTHER" id="PTHR12268">
    <property type="entry name" value="E3 UBIQUITIN-PROTEIN LIGASE KCMF1"/>
    <property type="match status" value="1"/>
</dbReference>
<dbReference type="InterPro" id="IPR050774">
    <property type="entry name" value="KCMF1/Dystrophin"/>
</dbReference>
<dbReference type="SUPFAM" id="SSF57850">
    <property type="entry name" value="RING/U-box"/>
    <property type="match status" value="1"/>
</dbReference>
<dbReference type="Pfam" id="PF00569">
    <property type="entry name" value="ZZ"/>
    <property type="match status" value="1"/>
</dbReference>
<dbReference type="InterPro" id="IPR015154">
    <property type="entry name" value="EF-hand_dom_typ2"/>
</dbReference>
<feature type="domain" description="ZZ-type" evidence="5">
    <location>
        <begin position="38"/>
        <end position="94"/>
    </location>
</feature>
<dbReference type="SMART" id="SM00291">
    <property type="entry name" value="ZnF_ZZ"/>
    <property type="match status" value="1"/>
</dbReference>
<keyword evidence="3" id="KW-0862">Zinc</keyword>
<dbReference type="GO" id="GO:0045202">
    <property type="term" value="C:synapse"/>
    <property type="evidence" value="ECO:0007669"/>
    <property type="project" value="TreeGrafter"/>
</dbReference>
<evidence type="ECO:0000259" key="5">
    <source>
        <dbReference type="PROSITE" id="PS50135"/>
    </source>
</evidence>
<gene>
    <name evidence="6" type="ORF">DPMN_083411</name>
</gene>
<dbReference type="PROSITE" id="PS01357">
    <property type="entry name" value="ZF_ZZ_1"/>
    <property type="match status" value="1"/>
</dbReference>
<dbReference type="EMBL" id="JAIWYP010000016">
    <property type="protein sequence ID" value="KAH3695952.1"/>
    <property type="molecule type" value="Genomic_DNA"/>
</dbReference>
<name>A0A9D3Y9V0_DREPO</name>
<evidence type="ECO:0000256" key="3">
    <source>
        <dbReference type="ARBA" id="ARBA00022833"/>
    </source>
</evidence>
<dbReference type="GO" id="GO:0005886">
    <property type="term" value="C:plasma membrane"/>
    <property type="evidence" value="ECO:0007669"/>
    <property type="project" value="TreeGrafter"/>
</dbReference>
<dbReference type="Proteomes" id="UP000828390">
    <property type="component" value="Unassembled WGS sequence"/>
</dbReference>
<keyword evidence="1" id="KW-0479">Metal-binding</keyword>
<organism evidence="6 7">
    <name type="scientific">Dreissena polymorpha</name>
    <name type="common">Zebra mussel</name>
    <name type="synonym">Mytilus polymorpha</name>
    <dbReference type="NCBI Taxonomy" id="45954"/>
    <lineage>
        <taxon>Eukaryota</taxon>
        <taxon>Metazoa</taxon>
        <taxon>Spiralia</taxon>
        <taxon>Lophotrochozoa</taxon>
        <taxon>Mollusca</taxon>
        <taxon>Bivalvia</taxon>
        <taxon>Autobranchia</taxon>
        <taxon>Heteroconchia</taxon>
        <taxon>Euheterodonta</taxon>
        <taxon>Imparidentia</taxon>
        <taxon>Neoheterodontei</taxon>
        <taxon>Myida</taxon>
        <taxon>Dreissenoidea</taxon>
        <taxon>Dreissenidae</taxon>
        <taxon>Dreissena</taxon>
    </lineage>
</organism>
<evidence type="ECO:0000256" key="1">
    <source>
        <dbReference type="ARBA" id="ARBA00022723"/>
    </source>
</evidence>
<dbReference type="GO" id="GO:0099536">
    <property type="term" value="P:synaptic signaling"/>
    <property type="evidence" value="ECO:0007669"/>
    <property type="project" value="TreeGrafter"/>
</dbReference>
<dbReference type="AlphaFoldDB" id="A0A9D3Y9V0"/>
<reference evidence="6" key="2">
    <citation type="submission" date="2020-11" db="EMBL/GenBank/DDBJ databases">
        <authorList>
            <person name="McCartney M.A."/>
            <person name="Auch B."/>
            <person name="Kono T."/>
            <person name="Mallez S."/>
            <person name="Becker A."/>
            <person name="Gohl D.M."/>
            <person name="Silverstein K.A.T."/>
            <person name="Koren S."/>
            <person name="Bechman K.B."/>
            <person name="Herman A."/>
            <person name="Abrahante J.E."/>
            <person name="Garbe J."/>
        </authorList>
    </citation>
    <scope>NUCLEOTIDE SEQUENCE</scope>
    <source>
        <strain evidence="6">Duluth1</strain>
        <tissue evidence="6">Whole animal</tissue>
    </source>
</reference>
<reference evidence="6" key="1">
    <citation type="journal article" date="2019" name="bioRxiv">
        <title>The Genome of the Zebra Mussel, Dreissena polymorpha: A Resource for Invasive Species Research.</title>
        <authorList>
            <person name="McCartney M.A."/>
            <person name="Auch B."/>
            <person name="Kono T."/>
            <person name="Mallez S."/>
            <person name="Zhang Y."/>
            <person name="Obille A."/>
            <person name="Becker A."/>
            <person name="Abrahante J.E."/>
            <person name="Garbe J."/>
            <person name="Badalamenti J.P."/>
            <person name="Herman A."/>
            <person name="Mangelson H."/>
            <person name="Liachko I."/>
            <person name="Sullivan S."/>
            <person name="Sone E.D."/>
            <person name="Koren S."/>
            <person name="Silverstein K.A.T."/>
            <person name="Beckman K.B."/>
            <person name="Gohl D.M."/>
        </authorList>
    </citation>
    <scope>NUCLEOTIDE SEQUENCE</scope>
    <source>
        <strain evidence="6">Duluth1</strain>
        <tissue evidence="6">Whole animal</tissue>
    </source>
</reference>
<sequence length="207" mass="23576">RSGVNINNFLNVLVSDPGPQCLMWLPIMHRMVQVENVFHPIQCEGCHRESFMGFRYRCQRCHNYQLCQDCFWRGRISGNHAHSHQMKEYLSYKSPAKQIGHSIKKSFHCVPSKPIEEKPPLFPELPEKTVDLSYIVNGFHGFGRDRSPDLSSIGSSPQGRPSTDDEHRLIARYAARLAADVNKANWAGSHSLRTSMLGFIVEKNGLL</sequence>
<accession>A0A9D3Y9V0</accession>
<dbReference type="PROSITE" id="PS50135">
    <property type="entry name" value="ZF_ZZ_2"/>
    <property type="match status" value="1"/>
</dbReference>
<dbReference type="InterPro" id="IPR043145">
    <property type="entry name" value="Znf_ZZ_sf"/>
</dbReference>
<evidence type="ECO:0000313" key="6">
    <source>
        <dbReference type="EMBL" id="KAH3695952.1"/>
    </source>
</evidence>
<dbReference type="GO" id="GO:0008270">
    <property type="term" value="F:zinc ion binding"/>
    <property type="evidence" value="ECO:0007669"/>
    <property type="project" value="UniProtKB-KW"/>
</dbReference>
<keyword evidence="7" id="KW-1185">Reference proteome</keyword>
<dbReference type="Pfam" id="PF09069">
    <property type="entry name" value="EF-hand_3"/>
    <property type="match status" value="1"/>
</dbReference>
<dbReference type="InterPro" id="IPR000433">
    <property type="entry name" value="Znf_ZZ"/>
</dbReference>
<feature type="non-terminal residue" evidence="6">
    <location>
        <position position="207"/>
    </location>
</feature>
<protein>
    <recommendedName>
        <fullName evidence="5">ZZ-type domain-containing protein</fullName>
    </recommendedName>
</protein>
<dbReference type="Gene3D" id="3.30.60.90">
    <property type="match status" value="1"/>
</dbReference>